<dbReference type="InterPro" id="IPR057279">
    <property type="entry name" value="MGAT4"/>
</dbReference>
<evidence type="ECO:0000313" key="13">
    <source>
        <dbReference type="EMBL" id="KAI4536062.1"/>
    </source>
</evidence>
<feature type="compositionally biased region" description="Acidic residues" evidence="11">
    <location>
        <begin position="741"/>
        <end position="763"/>
    </location>
</feature>
<dbReference type="Proteomes" id="UP001214576">
    <property type="component" value="Unassembled WGS sequence"/>
</dbReference>
<evidence type="ECO:0000313" key="14">
    <source>
        <dbReference type="Proteomes" id="UP001214576"/>
    </source>
</evidence>
<evidence type="ECO:0000256" key="6">
    <source>
        <dbReference type="ARBA" id="ARBA00023136"/>
    </source>
</evidence>
<accession>A0AAD4U0H1</accession>
<dbReference type="InterPro" id="IPR001580">
    <property type="entry name" value="Calret/calnex"/>
</dbReference>
<dbReference type="FunFam" id="2.60.120.200:FF:000011">
    <property type="entry name" value="Probable calnexin"/>
    <property type="match status" value="1"/>
</dbReference>
<feature type="compositionally biased region" description="Basic residues" evidence="11">
    <location>
        <begin position="793"/>
        <end position="802"/>
    </location>
</feature>
<sequence>MRTRHVNLLITLIAVVLFSFSCFCISRMTQTIEKKVNALDTNETVSDAFEVLKFFFPHLRKVDRIYPDVIMGREKTGGKLFKSEDLTDFVRFFLMFYKDKPVDLLLGDIFLVKMCTPGEALEKCIERNKHIRIRYKPSLFQHVGIQSSYPGREQYFKIINMRFQGFRLCLGLLFISINAEFMDDSVETEDFDENSEETDELSSEIKYKTPQPVGEVYFTETFDSGRLAGTDINSLISDDKFKLMFTLNYGGENKDYYLLIIIFRVGRWEIEELRENRVPGDQGLVLKSRAKHHAISAVLAKPFVFADKPLVVQYEVNFQDGIDCGGAYIKLLADTDGLNLENFYDKTSYTIMFGPDKCGEDYKLHFIFRHKHPKTGVFEEKHAKPPDVDLKRYIWLCIMITKNPSMSGPNRRTPSKTNMYQLSSSTLQLQKHSFLSAKAETNFIFNVNIKDLSLKLENSTGHLGELMNPDDTFEVLIDQIVVNKGSLLEDVVPPINPPKEIEDPSDKKPDDWDERAKIPDASAVKPEDWDESEPAQIEDSSAVKPDGWLDNEPKFIPDPHAEKPLDWNEDMDGEWEAPHISNPACRIGCGEWSPPMIDNPKYKGVWRPPMIDNPNYQGVWSPRKIPNPDYFEDNHPFLLTSFRALGLELWSMTSDIYFDNFIICSEKEVADRWAADGWGVKILIENANEKKYEDVAFKKLDICKPQTKGALEQEVKEEKAALEKPVDLEEEKKQSDGEIVEKEEEGEPEEKSEEEIEIIEGQEEGNKSNKSGSEDEMKEADESTGSGDGPMKSVRKRRVRKE</sequence>
<dbReference type="PANTHER" id="PTHR11073:SF7">
    <property type="entry name" value="CALMEGIN"/>
    <property type="match status" value="1"/>
</dbReference>
<dbReference type="PANTHER" id="PTHR11073">
    <property type="entry name" value="CALRETICULIN AND CALNEXIN"/>
    <property type="match status" value="1"/>
</dbReference>
<dbReference type="EMBL" id="JAKZEL010000016">
    <property type="protein sequence ID" value="KAI4536062.1"/>
    <property type="molecule type" value="Genomic_DNA"/>
</dbReference>
<evidence type="ECO:0000259" key="12">
    <source>
        <dbReference type="Pfam" id="PF04666"/>
    </source>
</evidence>
<evidence type="ECO:0000256" key="4">
    <source>
        <dbReference type="ARBA" id="ARBA00022824"/>
    </source>
</evidence>
<comment type="caution">
    <text evidence="13">The sequence shown here is derived from an EMBL/GenBank/DDBJ whole genome shotgun (WGS) entry which is preliminary data.</text>
</comment>
<name>A0AAD4U0H1_OVIAM</name>
<dbReference type="InterPro" id="IPR018124">
    <property type="entry name" value="Calret/calnex_CS"/>
</dbReference>
<keyword evidence="14" id="KW-1185">Reference proteome</keyword>
<feature type="region of interest" description="Disordered" evidence="11">
    <location>
        <begin position="489"/>
        <end position="566"/>
    </location>
</feature>
<keyword evidence="4 10" id="KW-0256">Endoplasmic reticulum</keyword>
<dbReference type="Pfam" id="PF00262">
    <property type="entry name" value="Calreticulin"/>
    <property type="match status" value="2"/>
</dbReference>
<comment type="function">
    <text evidence="8">Calcium-binding protein that interacts with newly synthesized monoglucosylated glycoproteins in the endoplasmic reticulum. It may act in assisting protein assembly and/or in the retention within the ER of unassembled protein subunits. It seems to play a major role in the quality control apparatus of the ER by the retention of incorrectly folded proteins. Required for embryogenesis and larval development under heat and ER stress conditions. May be important for germ cell development. Involved in neuronal necrotic cell death.</text>
</comment>
<dbReference type="GO" id="GO:0036503">
    <property type="term" value="P:ERAD pathway"/>
    <property type="evidence" value="ECO:0007669"/>
    <property type="project" value="TreeGrafter"/>
</dbReference>
<feature type="compositionally biased region" description="Basic and acidic residues" evidence="11">
    <location>
        <begin position="711"/>
        <end position="740"/>
    </location>
</feature>
<keyword evidence="5" id="KW-1133">Transmembrane helix</keyword>
<keyword evidence="9" id="KW-1015">Disulfide bond</keyword>
<evidence type="ECO:0000256" key="10">
    <source>
        <dbReference type="RuleBase" id="RU362126"/>
    </source>
</evidence>
<evidence type="ECO:0000256" key="5">
    <source>
        <dbReference type="ARBA" id="ARBA00022989"/>
    </source>
</evidence>
<dbReference type="SUPFAM" id="SSF49899">
    <property type="entry name" value="Concanavalin A-like lectins/glucanases"/>
    <property type="match status" value="2"/>
</dbReference>
<dbReference type="InterPro" id="IPR009033">
    <property type="entry name" value="Calreticulin/calnexin_P_dom_sf"/>
</dbReference>
<dbReference type="GO" id="GO:0051082">
    <property type="term" value="F:unfolded protein binding"/>
    <property type="evidence" value="ECO:0007669"/>
    <property type="project" value="InterPro"/>
</dbReference>
<feature type="compositionally biased region" description="Basic and acidic residues" evidence="11">
    <location>
        <begin position="499"/>
        <end position="518"/>
    </location>
</feature>
<dbReference type="FunFam" id="2.10.250.10:FF:000001">
    <property type="entry name" value="Calnexin homolog"/>
    <property type="match status" value="1"/>
</dbReference>
<evidence type="ECO:0000256" key="7">
    <source>
        <dbReference type="ARBA" id="ARBA00023186"/>
    </source>
</evidence>
<feature type="disulfide bond" evidence="9">
    <location>
        <begin position="324"/>
        <end position="358"/>
    </location>
</feature>
<dbReference type="PROSITE" id="PS00804">
    <property type="entry name" value="CALRETICULIN_2"/>
    <property type="match status" value="1"/>
</dbReference>
<feature type="region of interest" description="Disordered" evidence="11">
    <location>
        <begin position="709"/>
        <end position="802"/>
    </location>
</feature>
<organism evidence="13 14">
    <name type="scientific">Ovis ammon polii</name>
    <dbReference type="NCBI Taxonomy" id="230172"/>
    <lineage>
        <taxon>Eukaryota</taxon>
        <taxon>Metazoa</taxon>
        <taxon>Chordata</taxon>
        <taxon>Craniata</taxon>
        <taxon>Vertebrata</taxon>
        <taxon>Euteleostomi</taxon>
        <taxon>Mammalia</taxon>
        <taxon>Eutheria</taxon>
        <taxon>Laurasiatheria</taxon>
        <taxon>Artiodactyla</taxon>
        <taxon>Ruminantia</taxon>
        <taxon>Pecora</taxon>
        <taxon>Bovidae</taxon>
        <taxon>Caprinae</taxon>
        <taxon>Ovis</taxon>
    </lineage>
</organism>
<dbReference type="GO" id="GO:0005509">
    <property type="term" value="F:calcium ion binding"/>
    <property type="evidence" value="ECO:0007669"/>
    <property type="project" value="InterPro"/>
</dbReference>
<keyword evidence="3" id="KW-0812">Transmembrane</keyword>
<dbReference type="GO" id="GO:0006457">
    <property type="term" value="P:protein folding"/>
    <property type="evidence" value="ECO:0007669"/>
    <property type="project" value="InterPro"/>
</dbReference>
<gene>
    <name evidence="13" type="ORF">MG293_013454</name>
</gene>
<dbReference type="AlphaFoldDB" id="A0AAD4U0H1"/>
<dbReference type="InterPro" id="IPR013320">
    <property type="entry name" value="ConA-like_dom_sf"/>
</dbReference>
<proteinExistence type="inferred from homology"/>
<dbReference type="Gene3D" id="2.60.120.200">
    <property type="match status" value="2"/>
</dbReference>
<evidence type="ECO:0000256" key="9">
    <source>
        <dbReference type="PIRSR" id="PIRSR601580-3"/>
    </source>
</evidence>
<evidence type="ECO:0000256" key="2">
    <source>
        <dbReference type="ARBA" id="ARBA00010983"/>
    </source>
</evidence>
<comment type="subcellular location">
    <subcellularLocation>
        <location evidence="1">Endoplasmic reticulum membrane</location>
        <topology evidence="1">Single-pass type I membrane protein</topology>
    </subcellularLocation>
</comment>
<dbReference type="PROSITE" id="PS51257">
    <property type="entry name" value="PROKAR_LIPOPROTEIN"/>
    <property type="match status" value="1"/>
</dbReference>
<comment type="similarity">
    <text evidence="2 10">Belongs to the calreticulin family.</text>
</comment>
<feature type="compositionally biased region" description="Basic and acidic residues" evidence="11">
    <location>
        <begin position="764"/>
        <end position="775"/>
    </location>
</feature>
<keyword evidence="7 10" id="KW-0143">Chaperone</keyword>
<evidence type="ECO:0000256" key="8">
    <source>
        <dbReference type="ARBA" id="ARBA00053392"/>
    </source>
</evidence>
<evidence type="ECO:0000256" key="3">
    <source>
        <dbReference type="ARBA" id="ARBA00022692"/>
    </source>
</evidence>
<evidence type="ECO:0000256" key="11">
    <source>
        <dbReference type="SAM" id="MobiDB-lite"/>
    </source>
</evidence>
<dbReference type="PROSITE" id="PS00805">
    <property type="entry name" value="CALRETICULIN_REPEAT"/>
    <property type="match status" value="1"/>
</dbReference>
<dbReference type="GO" id="GO:0005789">
    <property type="term" value="C:endoplasmic reticulum membrane"/>
    <property type="evidence" value="ECO:0007669"/>
    <property type="project" value="UniProtKB-SubCell"/>
</dbReference>
<dbReference type="Gene3D" id="2.10.250.10">
    <property type="entry name" value="Calreticulin/calnexin, P domain"/>
    <property type="match status" value="1"/>
</dbReference>
<evidence type="ECO:0000256" key="1">
    <source>
        <dbReference type="ARBA" id="ARBA00004115"/>
    </source>
</evidence>
<protein>
    <recommendedName>
        <fullName evidence="12">MGAT4 conserved region domain-containing protein</fullName>
    </recommendedName>
</protein>
<dbReference type="Pfam" id="PF04666">
    <property type="entry name" value="MGAT4_cons"/>
    <property type="match status" value="1"/>
</dbReference>
<dbReference type="SUPFAM" id="SSF63887">
    <property type="entry name" value="P-domain of calnexin/calreticulin"/>
    <property type="match status" value="1"/>
</dbReference>
<dbReference type="PROSITE" id="PS00803">
    <property type="entry name" value="CALRETICULIN_1"/>
    <property type="match status" value="1"/>
</dbReference>
<keyword evidence="6" id="KW-0472">Membrane</keyword>
<reference evidence="13" key="1">
    <citation type="submission" date="2022-03" db="EMBL/GenBank/DDBJ databases">
        <title>Genomic analyses of argali, domestic sheep and their hybrids provide insights into chromosomal evolution, heterosis and genetic basis of agronomic traits.</title>
        <authorList>
            <person name="Li M."/>
        </authorList>
    </citation>
    <scope>NUCLEOTIDE SEQUENCE</scope>
    <source>
        <strain evidence="13">CAU-MHL-2022a</strain>
        <tissue evidence="13">Skin</tissue>
    </source>
</reference>
<feature type="compositionally biased region" description="Basic and acidic residues" evidence="11">
    <location>
        <begin position="551"/>
        <end position="566"/>
    </location>
</feature>
<dbReference type="PRINTS" id="PR00626">
    <property type="entry name" value="CALRETICULIN"/>
</dbReference>
<feature type="domain" description="MGAT4 conserved region" evidence="12">
    <location>
        <begin position="78"/>
        <end position="157"/>
    </location>
</feature>